<evidence type="ECO:0000256" key="1">
    <source>
        <dbReference type="SAM" id="MobiDB-lite"/>
    </source>
</evidence>
<dbReference type="Pfam" id="PF00646">
    <property type="entry name" value="F-box"/>
    <property type="match status" value="1"/>
</dbReference>
<sequence length="490" mass="55121">MERQPDSRRRQVQAPDGLIASRAKTMGSHCSQDDDSQSGEIQIYSCPSLPEDILCYIHSLMPMRDASQAACVSRAFLHSWRSHPNLDFSKTTLGLNKKPYGNDEIAIDFSSKVDHILRKHSAIGAKKLKIHIWLQIAVTPGIEELTLALPWKAKYNFSYSLLSNGCGDSIRCLHLVSCSFHPVSELGWLRSLTRLHLSHVSIKGGELWSLLSTSLALEQLEIMYCGGIVCLKVPCMLQRLSHLKVYECSRLRVIDCEAPNISSFSFTGETLQMKNLYMSFSGAVLYTRAELPSSMPNLETATVHSRSEIANTPMLHSKYVHLKNLSIDLATVTFPPTYDYFSLASFFDACPSLETFLLDVSQRRMEHFSILEDPSDLRQMREQHHHKLKSVKILGFTSSKSLIELTCHVAENLTSLERLTLEAHQSSFRCYLPDHNCSKCSPLPIDVLMEAQRALFAISAYVEPRVPSTVKLDIVEPCRRCHASELTCLG</sequence>
<dbReference type="InterPro" id="IPR053772">
    <property type="entry name" value="At1g61320/At1g61330-like"/>
</dbReference>
<evidence type="ECO:0000259" key="3">
    <source>
        <dbReference type="Pfam" id="PF23622"/>
    </source>
</evidence>
<name>A0A8T0WGA2_PANVG</name>
<feature type="domain" description="At1g61320/AtMIF1 LRR" evidence="3">
    <location>
        <begin position="116"/>
        <end position="478"/>
    </location>
</feature>
<dbReference type="Pfam" id="PF23622">
    <property type="entry name" value="LRR_At1g61320_AtMIF1"/>
    <property type="match status" value="1"/>
</dbReference>
<reference evidence="4" key="1">
    <citation type="submission" date="2020-05" db="EMBL/GenBank/DDBJ databases">
        <title>WGS assembly of Panicum virgatum.</title>
        <authorList>
            <person name="Lovell J.T."/>
            <person name="Jenkins J."/>
            <person name="Shu S."/>
            <person name="Juenger T.E."/>
            <person name="Schmutz J."/>
        </authorList>
    </citation>
    <scope>NUCLEOTIDE SEQUENCE</scope>
    <source>
        <strain evidence="4">AP13</strain>
    </source>
</reference>
<dbReference type="SUPFAM" id="SSF81383">
    <property type="entry name" value="F-box domain"/>
    <property type="match status" value="1"/>
</dbReference>
<evidence type="ECO:0000313" key="4">
    <source>
        <dbReference type="EMBL" id="KAG2645187.1"/>
    </source>
</evidence>
<feature type="region of interest" description="Disordered" evidence="1">
    <location>
        <begin position="1"/>
        <end position="37"/>
    </location>
</feature>
<evidence type="ECO:0000313" key="5">
    <source>
        <dbReference type="Proteomes" id="UP000823388"/>
    </source>
</evidence>
<dbReference type="PANTHER" id="PTHR34145:SF7">
    <property type="entry name" value="F-BOX_LRR-REPEAT PROTEIN"/>
    <property type="match status" value="1"/>
</dbReference>
<organism evidence="4 5">
    <name type="scientific">Panicum virgatum</name>
    <name type="common">Blackwell switchgrass</name>
    <dbReference type="NCBI Taxonomy" id="38727"/>
    <lineage>
        <taxon>Eukaryota</taxon>
        <taxon>Viridiplantae</taxon>
        <taxon>Streptophyta</taxon>
        <taxon>Embryophyta</taxon>
        <taxon>Tracheophyta</taxon>
        <taxon>Spermatophyta</taxon>
        <taxon>Magnoliopsida</taxon>
        <taxon>Liliopsida</taxon>
        <taxon>Poales</taxon>
        <taxon>Poaceae</taxon>
        <taxon>PACMAD clade</taxon>
        <taxon>Panicoideae</taxon>
        <taxon>Panicodae</taxon>
        <taxon>Paniceae</taxon>
        <taxon>Panicinae</taxon>
        <taxon>Panicum</taxon>
        <taxon>Panicum sect. Hiantes</taxon>
    </lineage>
</organism>
<dbReference type="InterPro" id="IPR032675">
    <property type="entry name" value="LRR_dom_sf"/>
</dbReference>
<keyword evidence="5" id="KW-1185">Reference proteome</keyword>
<gene>
    <name evidence="4" type="ORF">PVAP13_2KG418300</name>
</gene>
<dbReference type="Gene3D" id="3.80.10.10">
    <property type="entry name" value="Ribonuclease Inhibitor"/>
    <property type="match status" value="1"/>
</dbReference>
<accession>A0A8T0WGA2</accession>
<dbReference type="SUPFAM" id="SSF52058">
    <property type="entry name" value="L domain-like"/>
    <property type="match status" value="1"/>
</dbReference>
<dbReference type="InterPro" id="IPR036047">
    <property type="entry name" value="F-box-like_dom_sf"/>
</dbReference>
<evidence type="ECO:0008006" key="6">
    <source>
        <dbReference type="Google" id="ProtNLM"/>
    </source>
</evidence>
<dbReference type="EMBL" id="CM029039">
    <property type="protein sequence ID" value="KAG2645187.1"/>
    <property type="molecule type" value="Genomic_DNA"/>
</dbReference>
<proteinExistence type="predicted"/>
<comment type="caution">
    <text evidence="4">The sequence shown here is derived from an EMBL/GenBank/DDBJ whole genome shotgun (WGS) entry which is preliminary data.</text>
</comment>
<feature type="domain" description="F-box" evidence="2">
    <location>
        <begin position="48"/>
        <end position="85"/>
    </location>
</feature>
<dbReference type="InterPro" id="IPR001810">
    <property type="entry name" value="F-box_dom"/>
</dbReference>
<dbReference type="Proteomes" id="UP000823388">
    <property type="component" value="Chromosome 2K"/>
</dbReference>
<protein>
    <recommendedName>
        <fullName evidence="6">F-box domain-containing protein</fullName>
    </recommendedName>
</protein>
<dbReference type="AlphaFoldDB" id="A0A8T0WGA2"/>
<dbReference type="PANTHER" id="PTHR34145">
    <property type="entry name" value="OS02G0105600 PROTEIN"/>
    <property type="match status" value="1"/>
</dbReference>
<evidence type="ECO:0000259" key="2">
    <source>
        <dbReference type="Pfam" id="PF00646"/>
    </source>
</evidence>
<dbReference type="InterPro" id="IPR055357">
    <property type="entry name" value="LRR_At1g61320_AtMIF1"/>
</dbReference>